<keyword evidence="1" id="KW-0812">Transmembrane</keyword>
<evidence type="ECO:0000313" key="3">
    <source>
        <dbReference type="Proteomes" id="UP001500221"/>
    </source>
</evidence>
<dbReference type="RefSeq" id="WP_345457320.1">
    <property type="nucleotide sequence ID" value="NZ_BAABKG010000002.1"/>
</dbReference>
<sequence length="148" mass="15391">MSDQRTAVRSTTRRSHDLPVAAALAVLAVGLAWGAVAWALDAADGAVRVSPGSTSYRTEFIDTGIQLPASVVAVVLVVVAGWFSWRVAGLGLAGVVAALWWGASVTVRRYEDSGWSDGLEVFAFVVPILAAVFGALGLAVLVAARGRR</sequence>
<keyword evidence="1" id="KW-1133">Transmembrane helix</keyword>
<evidence type="ECO:0000256" key="1">
    <source>
        <dbReference type="SAM" id="Phobius"/>
    </source>
</evidence>
<organism evidence="2 3">
    <name type="scientific">Nocardioides marinquilinus</name>
    <dbReference type="NCBI Taxonomy" id="1210400"/>
    <lineage>
        <taxon>Bacteria</taxon>
        <taxon>Bacillati</taxon>
        <taxon>Actinomycetota</taxon>
        <taxon>Actinomycetes</taxon>
        <taxon>Propionibacteriales</taxon>
        <taxon>Nocardioidaceae</taxon>
        <taxon>Nocardioides</taxon>
    </lineage>
</organism>
<keyword evidence="3" id="KW-1185">Reference proteome</keyword>
<gene>
    <name evidence="2" type="ORF">GCM10023340_18410</name>
</gene>
<feature type="transmembrane region" description="Helical" evidence="1">
    <location>
        <begin position="122"/>
        <end position="144"/>
    </location>
</feature>
<reference evidence="3" key="1">
    <citation type="journal article" date="2019" name="Int. J. Syst. Evol. Microbiol.">
        <title>The Global Catalogue of Microorganisms (GCM) 10K type strain sequencing project: providing services to taxonomists for standard genome sequencing and annotation.</title>
        <authorList>
            <consortium name="The Broad Institute Genomics Platform"/>
            <consortium name="The Broad Institute Genome Sequencing Center for Infectious Disease"/>
            <person name="Wu L."/>
            <person name="Ma J."/>
        </authorList>
    </citation>
    <scope>NUCLEOTIDE SEQUENCE [LARGE SCALE GENOMIC DNA]</scope>
    <source>
        <strain evidence="3">JCM 18459</strain>
    </source>
</reference>
<dbReference type="Proteomes" id="UP001500221">
    <property type="component" value="Unassembled WGS sequence"/>
</dbReference>
<evidence type="ECO:0000313" key="2">
    <source>
        <dbReference type="EMBL" id="GAA5146861.1"/>
    </source>
</evidence>
<proteinExistence type="predicted"/>
<accession>A0ABP9PHT8</accession>
<dbReference type="EMBL" id="BAABKG010000002">
    <property type="protein sequence ID" value="GAA5146861.1"/>
    <property type="molecule type" value="Genomic_DNA"/>
</dbReference>
<keyword evidence="1" id="KW-0472">Membrane</keyword>
<name>A0ABP9PHT8_9ACTN</name>
<protein>
    <submittedName>
        <fullName evidence="2">Uncharacterized protein</fullName>
    </submittedName>
</protein>
<comment type="caution">
    <text evidence="2">The sequence shown here is derived from an EMBL/GenBank/DDBJ whole genome shotgun (WGS) entry which is preliminary data.</text>
</comment>
<feature type="transmembrane region" description="Helical" evidence="1">
    <location>
        <begin position="90"/>
        <end position="110"/>
    </location>
</feature>
<feature type="transmembrane region" description="Helical" evidence="1">
    <location>
        <begin position="20"/>
        <end position="40"/>
    </location>
</feature>
<feature type="transmembrane region" description="Helical" evidence="1">
    <location>
        <begin position="60"/>
        <end position="83"/>
    </location>
</feature>